<organism evidence="3 4">
    <name type="scientific">Arthrobacter ulcerisalmonis</name>
    <dbReference type="NCBI Taxonomy" id="2483813"/>
    <lineage>
        <taxon>Bacteria</taxon>
        <taxon>Bacillati</taxon>
        <taxon>Actinomycetota</taxon>
        <taxon>Actinomycetes</taxon>
        <taxon>Micrococcales</taxon>
        <taxon>Micrococcaceae</taxon>
        <taxon>Arthrobacter</taxon>
    </lineage>
</organism>
<feature type="region of interest" description="Disordered" evidence="1">
    <location>
        <begin position="1"/>
        <end position="20"/>
    </location>
</feature>
<evidence type="ECO:0000256" key="1">
    <source>
        <dbReference type="SAM" id="MobiDB-lite"/>
    </source>
</evidence>
<keyword evidence="2" id="KW-0732">Signal</keyword>
<dbReference type="EMBL" id="UXAU01000036">
    <property type="protein sequence ID" value="VDC30320.1"/>
    <property type="molecule type" value="Genomic_DNA"/>
</dbReference>
<reference evidence="3 4" key="1">
    <citation type="submission" date="2018-11" db="EMBL/GenBank/DDBJ databases">
        <authorList>
            <person name="Criscuolo A."/>
        </authorList>
    </citation>
    <scope>NUCLEOTIDE SEQUENCE [LARGE SCALE GENOMIC DNA]</scope>
    <source>
        <strain evidence="3">AT11b</strain>
    </source>
</reference>
<dbReference type="Proteomes" id="UP000280861">
    <property type="component" value="Unassembled WGS sequence"/>
</dbReference>
<evidence type="ECO:0000313" key="3">
    <source>
        <dbReference type="EMBL" id="VDC30320.1"/>
    </source>
</evidence>
<dbReference type="AlphaFoldDB" id="A0A3P5XQV5"/>
<keyword evidence="4" id="KW-1185">Reference proteome</keyword>
<gene>
    <name evidence="3" type="ORF">PSET11_02480</name>
</gene>
<feature type="chain" id="PRO_5018164150" evidence="2">
    <location>
        <begin position="51"/>
        <end position="255"/>
    </location>
</feature>
<protein>
    <submittedName>
        <fullName evidence="3">Uncharacterized protein</fullName>
    </submittedName>
</protein>
<accession>A0A3P5XQV5</accession>
<name>A0A3P5XQV5_9MICC</name>
<sequence length="255" mass="27438">MIAALGGSNVPGQRASSDGKMNIRRWRSKVALTVVIAAAAAGLGAAPASAAQPPPGYPTSQVMATASNPTLGSIQIRRGFYDNAIDQGWGMDKAWNKHNIWSVEAMRRVMLSTNITPQGLQYLLKAYAGKYQCSGSTCTLTDQREVRGIYDTQSYTNYYGWPVGGKMGQLTMYCYQGGELLCPNWVTYSITNPGVNNPYRSSSPSADTNLSAEESSEQAEILSSDEIVTLDQAIAAGDEQVAFSYEPLPEVIDAP</sequence>
<proteinExistence type="predicted"/>
<evidence type="ECO:0000313" key="4">
    <source>
        <dbReference type="Proteomes" id="UP000280861"/>
    </source>
</evidence>
<feature type="signal peptide" evidence="2">
    <location>
        <begin position="1"/>
        <end position="50"/>
    </location>
</feature>
<evidence type="ECO:0000256" key="2">
    <source>
        <dbReference type="SAM" id="SignalP"/>
    </source>
</evidence>